<evidence type="ECO:0000256" key="11">
    <source>
        <dbReference type="SAM" id="Phobius"/>
    </source>
</evidence>
<dbReference type="GO" id="GO:0006508">
    <property type="term" value="P:proteolysis"/>
    <property type="evidence" value="ECO:0007669"/>
    <property type="project" value="UniProtKB-KW"/>
</dbReference>
<keyword evidence="9" id="KW-0482">Metalloprotease</keyword>
<dbReference type="CDD" id="cd07328">
    <property type="entry name" value="M48_Ste24p_like"/>
    <property type="match status" value="1"/>
</dbReference>
<dbReference type="Gene3D" id="3.30.2010.10">
    <property type="entry name" value="Metalloproteases ('zincins'), catalytic domain"/>
    <property type="match status" value="1"/>
</dbReference>
<evidence type="ECO:0000256" key="5">
    <source>
        <dbReference type="ARBA" id="ARBA00022723"/>
    </source>
</evidence>
<evidence type="ECO:0000256" key="10">
    <source>
        <dbReference type="ARBA" id="ARBA00023136"/>
    </source>
</evidence>
<evidence type="ECO:0000256" key="9">
    <source>
        <dbReference type="ARBA" id="ARBA00023049"/>
    </source>
</evidence>
<comment type="caution">
    <text evidence="13">The sequence shown here is derived from an EMBL/GenBank/DDBJ whole genome shotgun (WGS) entry which is preliminary data.</text>
</comment>
<dbReference type="PANTHER" id="PTHR43221:SF2">
    <property type="entry name" value="PROTEASE HTPX HOMOLOG"/>
    <property type="match status" value="1"/>
</dbReference>
<keyword evidence="7" id="KW-0862">Zinc</keyword>
<dbReference type="PANTHER" id="PTHR43221">
    <property type="entry name" value="PROTEASE HTPX"/>
    <property type="match status" value="1"/>
</dbReference>
<evidence type="ECO:0000256" key="8">
    <source>
        <dbReference type="ARBA" id="ARBA00022989"/>
    </source>
</evidence>
<comment type="cofactor">
    <cofactor evidence="1">
        <name>Zn(2+)</name>
        <dbReference type="ChEBI" id="CHEBI:29105"/>
    </cofactor>
</comment>
<evidence type="ECO:0000313" key="13">
    <source>
        <dbReference type="EMBL" id="RAL21127.1"/>
    </source>
</evidence>
<evidence type="ECO:0000256" key="3">
    <source>
        <dbReference type="ARBA" id="ARBA00022670"/>
    </source>
</evidence>
<dbReference type="InterPro" id="IPR001915">
    <property type="entry name" value="Peptidase_M48"/>
</dbReference>
<evidence type="ECO:0000256" key="1">
    <source>
        <dbReference type="ARBA" id="ARBA00001947"/>
    </source>
</evidence>
<feature type="transmembrane region" description="Helical" evidence="11">
    <location>
        <begin position="68"/>
        <end position="90"/>
    </location>
</feature>
<dbReference type="GO" id="GO:0046872">
    <property type="term" value="F:metal ion binding"/>
    <property type="evidence" value="ECO:0007669"/>
    <property type="project" value="UniProtKB-KW"/>
</dbReference>
<dbReference type="RefSeq" id="WP_111730415.1">
    <property type="nucleotide sequence ID" value="NZ_QHKO01000006.1"/>
</dbReference>
<keyword evidence="2" id="KW-1003">Cell membrane</keyword>
<proteinExistence type="predicted"/>
<dbReference type="InterPro" id="IPR050083">
    <property type="entry name" value="HtpX_protease"/>
</dbReference>
<evidence type="ECO:0000313" key="14">
    <source>
        <dbReference type="Proteomes" id="UP000249169"/>
    </source>
</evidence>
<reference evidence="13 14" key="1">
    <citation type="submission" date="2018-05" db="EMBL/GenBank/DDBJ databases">
        <title>Lujinxingia marina gen. nov. sp. nov., a new facultative anaerobic member of the class Deltaproteobacteria, and proposal of Lujinxingaceae fam. nov.</title>
        <authorList>
            <person name="Li C.-M."/>
        </authorList>
    </citation>
    <scope>NUCLEOTIDE SEQUENCE [LARGE SCALE GENOMIC DNA]</scope>
    <source>
        <strain evidence="13 14">B210</strain>
    </source>
</reference>
<dbReference type="Pfam" id="PF01435">
    <property type="entry name" value="Peptidase_M48"/>
    <property type="match status" value="1"/>
</dbReference>
<dbReference type="GO" id="GO:0004222">
    <property type="term" value="F:metalloendopeptidase activity"/>
    <property type="evidence" value="ECO:0007669"/>
    <property type="project" value="InterPro"/>
</dbReference>
<dbReference type="Proteomes" id="UP000249169">
    <property type="component" value="Unassembled WGS sequence"/>
</dbReference>
<protein>
    <recommendedName>
        <fullName evidence="12">Peptidase M48 domain-containing protein</fullName>
    </recommendedName>
</protein>
<keyword evidence="6" id="KW-0378">Hydrolase</keyword>
<evidence type="ECO:0000256" key="2">
    <source>
        <dbReference type="ARBA" id="ARBA00022475"/>
    </source>
</evidence>
<evidence type="ECO:0000256" key="6">
    <source>
        <dbReference type="ARBA" id="ARBA00022801"/>
    </source>
</evidence>
<evidence type="ECO:0000256" key="4">
    <source>
        <dbReference type="ARBA" id="ARBA00022692"/>
    </source>
</evidence>
<keyword evidence="8 11" id="KW-1133">Transmembrane helix</keyword>
<name>A0A328C6N0_9DELT</name>
<feature type="domain" description="Peptidase M48" evidence="12">
    <location>
        <begin position="157"/>
        <end position="337"/>
    </location>
</feature>
<sequence>MDRQTFEELVHRLEAENQRTPQKYRRRVTLMAMMGYAYISAVIVMALLMVAAFILIGFHRPTLLIKVAIYMLLPLIALMKVIGATLFARLDPPQGLELRQEEHPELFATIEEVRRQLQGPRLDRVLLTDQLNAAVWEIPRFGIIGPRERFLELGLPLMQALDPAEFRSVLGHEFGHLAGEHMRQSGWIYHLRRTWARIGEHYEARGHTPFMFGRFFDRFIPRFMAYSFVLARGHEYEADQAAARVTSPEIAARALTRVNLAAHRLQHDFWPSVYQEIPNSPAPPRSLYLDMDHKLSKSPALPTDLVNAILEDICNQPANIDDTHPAFITRVQALEQTVAAPPPPQARNAAEHFLGERAYHTISQKLSQAWARENTESWVQLHQTRQHDEERLASLEAQMQEGELDFDDLWERAQLLLRLREFPLAEAAFEAILERWPSQQGARMTLGLNRIQDDDPGAIPLLEAAIDDDIWLLPDAGEALYDYYVRQGDAERAAHWEARLDAWSHQLKLAREERNALLKTDTLLPHDLPSEEVERLVAHVQMHPDVHAIWLASKTVEHLPDSPCYVLGIKLKWRPWKRSSQDITLEEVFDMDMGLEHEFMITDLGFSSPRWVRKMVKKVPDARIL</sequence>
<dbReference type="OrthoDB" id="9789270at2"/>
<keyword evidence="4 11" id="KW-0812">Transmembrane</keyword>
<keyword evidence="5" id="KW-0479">Metal-binding</keyword>
<dbReference type="AlphaFoldDB" id="A0A328C6N0"/>
<organism evidence="13 14">
    <name type="scientific">Lujinxingia litoralis</name>
    <dbReference type="NCBI Taxonomy" id="2211119"/>
    <lineage>
        <taxon>Bacteria</taxon>
        <taxon>Deltaproteobacteria</taxon>
        <taxon>Bradymonadales</taxon>
        <taxon>Lujinxingiaceae</taxon>
        <taxon>Lujinxingia</taxon>
    </lineage>
</organism>
<gene>
    <name evidence="13" type="ORF">DL240_13415</name>
</gene>
<evidence type="ECO:0000256" key="7">
    <source>
        <dbReference type="ARBA" id="ARBA00022833"/>
    </source>
</evidence>
<evidence type="ECO:0000259" key="12">
    <source>
        <dbReference type="Pfam" id="PF01435"/>
    </source>
</evidence>
<keyword evidence="10 11" id="KW-0472">Membrane</keyword>
<dbReference type="EMBL" id="QHKO01000006">
    <property type="protein sequence ID" value="RAL21127.1"/>
    <property type="molecule type" value="Genomic_DNA"/>
</dbReference>
<keyword evidence="14" id="KW-1185">Reference proteome</keyword>
<feature type="transmembrane region" description="Helical" evidence="11">
    <location>
        <begin position="35"/>
        <end position="56"/>
    </location>
</feature>
<keyword evidence="3" id="KW-0645">Protease</keyword>
<accession>A0A328C6N0</accession>